<comment type="caution">
    <text evidence="15">The sequence shown here is derived from an EMBL/GenBank/DDBJ whole genome shotgun (WGS) entry which is preliminary data.</text>
</comment>
<keyword evidence="5 12" id="KW-1133">Transmembrane helix</keyword>
<dbReference type="PANTHER" id="PTHR37461">
    <property type="entry name" value="ANTI-SIGMA-K FACTOR RSKA"/>
    <property type="match status" value="1"/>
</dbReference>
<keyword evidence="3" id="KW-1003">Cell membrane</keyword>
<dbReference type="Pfam" id="PF10099">
    <property type="entry name" value="RskA_C"/>
    <property type="match status" value="1"/>
</dbReference>
<evidence type="ECO:0000256" key="7">
    <source>
        <dbReference type="ARBA" id="ARBA00023136"/>
    </source>
</evidence>
<dbReference type="Gene3D" id="1.10.10.1320">
    <property type="entry name" value="Anti-sigma factor, zinc-finger domain"/>
    <property type="match status" value="1"/>
</dbReference>
<comment type="subcellular location">
    <subcellularLocation>
        <location evidence="2">Cell membrane</location>
    </subcellularLocation>
    <subcellularLocation>
        <location evidence="1">Membrane</location>
        <topology evidence="1">Single-pass membrane protein</topology>
    </subcellularLocation>
</comment>
<dbReference type="InterPro" id="IPR027383">
    <property type="entry name" value="Znf_put"/>
</dbReference>
<dbReference type="GO" id="GO:0005886">
    <property type="term" value="C:plasma membrane"/>
    <property type="evidence" value="ECO:0007669"/>
    <property type="project" value="UniProtKB-SubCell"/>
</dbReference>
<evidence type="ECO:0000259" key="13">
    <source>
        <dbReference type="Pfam" id="PF10099"/>
    </source>
</evidence>
<accession>A0A542YNT8</accession>
<evidence type="ECO:0000256" key="3">
    <source>
        <dbReference type="ARBA" id="ARBA00022475"/>
    </source>
</evidence>
<gene>
    <name evidence="15" type="ORF">FB467_0867</name>
</gene>
<dbReference type="GO" id="GO:0006417">
    <property type="term" value="P:regulation of translation"/>
    <property type="evidence" value="ECO:0007669"/>
    <property type="project" value="TreeGrafter"/>
</dbReference>
<protein>
    <recommendedName>
        <fullName evidence="10">Regulator of SigK</fullName>
    </recommendedName>
    <alternativeName>
        <fullName evidence="9">Sigma-K anti-sigma factor RskA</fullName>
    </alternativeName>
</protein>
<feature type="region of interest" description="Disordered" evidence="11">
    <location>
        <begin position="235"/>
        <end position="256"/>
    </location>
</feature>
<dbReference type="InterPro" id="IPR041916">
    <property type="entry name" value="Anti_sigma_zinc_sf"/>
</dbReference>
<evidence type="ECO:0000256" key="1">
    <source>
        <dbReference type="ARBA" id="ARBA00004167"/>
    </source>
</evidence>
<dbReference type="InterPro" id="IPR051474">
    <property type="entry name" value="Anti-sigma-K/W_factor"/>
</dbReference>
<evidence type="ECO:0000256" key="6">
    <source>
        <dbReference type="ARBA" id="ARBA00023015"/>
    </source>
</evidence>
<evidence type="ECO:0000313" key="15">
    <source>
        <dbReference type="EMBL" id="TQL49775.1"/>
    </source>
</evidence>
<evidence type="ECO:0000259" key="14">
    <source>
        <dbReference type="Pfam" id="PF13490"/>
    </source>
</evidence>
<proteinExistence type="predicted"/>
<dbReference type="RefSeq" id="WP_153390226.1">
    <property type="nucleotide sequence ID" value="NZ_BAAAIK010000003.1"/>
</dbReference>
<evidence type="ECO:0000256" key="2">
    <source>
        <dbReference type="ARBA" id="ARBA00004236"/>
    </source>
</evidence>
<dbReference type="EMBL" id="VFOP01000001">
    <property type="protein sequence ID" value="TQL49775.1"/>
    <property type="molecule type" value="Genomic_DNA"/>
</dbReference>
<evidence type="ECO:0000256" key="12">
    <source>
        <dbReference type="SAM" id="Phobius"/>
    </source>
</evidence>
<organism evidence="15 16">
    <name type="scientific">Ornithinicoccus hortensis</name>
    <dbReference type="NCBI Taxonomy" id="82346"/>
    <lineage>
        <taxon>Bacteria</taxon>
        <taxon>Bacillati</taxon>
        <taxon>Actinomycetota</taxon>
        <taxon>Actinomycetes</taxon>
        <taxon>Micrococcales</taxon>
        <taxon>Intrasporangiaceae</taxon>
        <taxon>Ornithinicoccus</taxon>
    </lineage>
</organism>
<dbReference type="AlphaFoldDB" id="A0A542YNT8"/>
<evidence type="ECO:0000313" key="16">
    <source>
        <dbReference type="Proteomes" id="UP000319516"/>
    </source>
</evidence>
<keyword evidence="4 12" id="KW-0812">Transmembrane</keyword>
<dbReference type="InterPro" id="IPR018764">
    <property type="entry name" value="RskA_C"/>
</dbReference>
<keyword evidence="8" id="KW-0804">Transcription</keyword>
<feature type="transmembrane region" description="Helical" evidence="12">
    <location>
        <begin position="111"/>
        <end position="132"/>
    </location>
</feature>
<evidence type="ECO:0000256" key="8">
    <source>
        <dbReference type="ARBA" id="ARBA00023163"/>
    </source>
</evidence>
<reference evidence="15 16" key="1">
    <citation type="submission" date="2019-06" db="EMBL/GenBank/DDBJ databases">
        <title>Sequencing the genomes of 1000 actinobacteria strains.</title>
        <authorList>
            <person name="Klenk H.-P."/>
        </authorList>
    </citation>
    <scope>NUCLEOTIDE SEQUENCE [LARGE SCALE GENOMIC DNA]</scope>
    <source>
        <strain evidence="15 16">DSM 12335</strain>
    </source>
</reference>
<dbReference type="GO" id="GO:0016989">
    <property type="term" value="F:sigma factor antagonist activity"/>
    <property type="evidence" value="ECO:0007669"/>
    <property type="project" value="TreeGrafter"/>
</dbReference>
<evidence type="ECO:0000256" key="4">
    <source>
        <dbReference type="ARBA" id="ARBA00022692"/>
    </source>
</evidence>
<feature type="compositionally biased region" description="Low complexity" evidence="11">
    <location>
        <begin position="73"/>
        <end position="86"/>
    </location>
</feature>
<sequence length="256" mass="26553">MNDEGSVHDLVGAYVLDAVDDRERAAFEAHLAGCADCRREVAELSAPVADLSAGLEETPPEGLRSRLLEQIAQEPQAQEPQAAQEPRALHEDRGVPEPSAAEEPRPGRRRAWWVGIAAAAAVGVGAVVVTQWGTGEPEPAVVAVQDVLDAPDAQRSTETVDGVTVSVVTSASLNRSAFVAEGMEPAPDGQDYQLWFVHEDGTAVSAGLMPRGEQDTSEVVLEGEAAGAVAVGVTLEPAGGSDQPTSDPLVAVPLSG</sequence>
<keyword evidence="7 12" id="KW-0472">Membrane</keyword>
<evidence type="ECO:0000256" key="5">
    <source>
        <dbReference type="ARBA" id="ARBA00022989"/>
    </source>
</evidence>
<dbReference type="PANTHER" id="PTHR37461:SF1">
    <property type="entry name" value="ANTI-SIGMA-K FACTOR RSKA"/>
    <property type="match status" value="1"/>
</dbReference>
<dbReference type="Pfam" id="PF13490">
    <property type="entry name" value="zf-HC2"/>
    <property type="match status" value="1"/>
</dbReference>
<evidence type="ECO:0000256" key="9">
    <source>
        <dbReference type="ARBA" id="ARBA00029829"/>
    </source>
</evidence>
<dbReference type="Proteomes" id="UP000319516">
    <property type="component" value="Unassembled WGS sequence"/>
</dbReference>
<evidence type="ECO:0000256" key="11">
    <source>
        <dbReference type="SAM" id="MobiDB-lite"/>
    </source>
</evidence>
<feature type="domain" description="Putative zinc-finger" evidence="14">
    <location>
        <begin position="7"/>
        <end position="38"/>
    </location>
</feature>
<feature type="domain" description="Anti-sigma K factor RskA C-terminal" evidence="13">
    <location>
        <begin position="116"/>
        <end position="248"/>
    </location>
</feature>
<name>A0A542YNT8_9MICO</name>
<feature type="region of interest" description="Disordered" evidence="11">
    <location>
        <begin position="73"/>
        <end position="107"/>
    </location>
</feature>
<keyword evidence="16" id="KW-1185">Reference proteome</keyword>
<keyword evidence="6" id="KW-0805">Transcription regulation</keyword>
<evidence type="ECO:0000256" key="10">
    <source>
        <dbReference type="ARBA" id="ARBA00030803"/>
    </source>
</evidence>